<evidence type="ECO:0000256" key="1">
    <source>
        <dbReference type="ARBA" id="ARBA00022723"/>
    </source>
</evidence>
<dbReference type="InterPro" id="IPR028261">
    <property type="entry name" value="DPD_II"/>
</dbReference>
<dbReference type="GO" id="GO:0051536">
    <property type="term" value="F:iron-sulfur cluster binding"/>
    <property type="evidence" value="ECO:0007669"/>
    <property type="project" value="UniProtKB-KW"/>
</dbReference>
<dbReference type="InterPro" id="IPR023753">
    <property type="entry name" value="FAD/NAD-binding_dom"/>
</dbReference>
<keyword evidence="3" id="KW-0411">Iron-sulfur</keyword>
<dbReference type="EMBL" id="DXHU01000020">
    <property type="protein sequence ID" value="HIV99192.1"/>
    <property type="molecule type" value="Genomic_DNA"/>
</dbReference>
<dbReference type="PRINTS" id="PR00419">
    <property type="entry name" value="ADXRDTASE"/>
</dbReference>
<dbReference type="Pfam" id="PF14691">
    <property type="entry name" value="Fer4_20"/>
    <property type="match status" value="1"/>
</dbReference>
<dbReference type="AlphaFoldDB" id="A0A9D1TN42"/>
<accession>A0A9D1TN42</accession>
<keyword evidence="2" id="KW-0408">Iron</keyword>
<name>A0A9D1TN42_9SPIO</name>
<dbReference type="Proteomes" id="UP000823936">
    <property type="component" value="Unassembled WGS sequence"/>
</dbReference>
<dbReference type="InterPro" id="IPR017701">
    <property type="entry name" value="Se_rdtase_YgfK"/>
</dbReference>
<comment type="caution">
    <text evidence="5">The sequence shown here is derived from an EMBL/GenBank/DDBJ whole genome shotgun (WGS) entry which is preliminary data.</text>
</comment>
<keyword evidence="1" id="KW-0479">Metal-binding</keyword>
<dbReference type="InterPro" id="IPR009051">
    <property type="entry name" value="Helical_ferredxn"/>
</dbReference>
<gene>
    <name evidence="5" type="primary">ygfK</name>
    <name evidence="5" type="ORF">IAB12_05405</name>
</gene>
<feature type="domain" description="4Fe-4S ferredoxin-type" evidence="4">
    <location>
        <begin position="954"/>
        <end position="983"/>
    </location>
</feature>
<dbReference type="Gene3D" id="3.50.50.60">
    <property type="entry name" value="FAD/NAD(P)-binding domain"/>
    <property type="match status" value="2"/>
</dbReference>
<dbReference type="InterPro" id="IPR036188">
    <property type="entry name" value="FAD/NAD-bd_sf"/>
</dbReference>
<dbReference type="InterPro" id="IPR017896">
    <property type="entry name" value="4Fe4S_Fe-S-bd"/>
</dbReference>
<evidence type="ECO:0000256" key="2">
    <source>
        <dbReference type="ARBA" id="ARBA00023004"/>
    </source>
</evidence>
<organism evidence="5 6">
    <name type="scientific">Candidatus Ornithospirochaeta avicola</name>
    <dbReference type="NCBI Taxonomy" id="2840896"/>
    <lineage>
        <taxon>Bacteria</taxon>
        <taxon>Pseudomonadati</taxon>
        <taxon>Spirochaetota</taxon>
        <taxon>Spirochaetia</taxon>
        <taxon>Spirochaetales</taxon>
        <taxon>Spirochaetaceae</taxon>
        <taxon>Spirochaetaceae incertae sedis</taxon>
        <taxon>Candidatus Ornithospirochaeta</taxon>
    </lineage>
</organism>
<evidence type="ECO:0000256" key="3">
    <source>
        <dbReference type="ARBA" id="ARBA00023014"/>
    </source>
</evidence>
<dbReference type="GO" id="GO:0046872">
    <property type="term" value="F:metal ion binding"/>
    <property type="evidence" value="ECO:0007669"/>
    <property type="project" value="UniProtKB-KW"/>
</dbReference>
<reference evidence="5" key="1">
    <citation type="journal article" date="2021" name="PeerJ">
        <title>Extensive microbial diversity within the chicken gut microbiome revealed by metagenomics and culture.</title>
        <authorList>
            <person name="Gilroy R."/>
            <person name="Ravi A."/>
            <person name="Getino M."/>
            <person name="Pursley I."/>
            <person name="Horton D.L."/>
            <person name="Alikhan N.F."/>
            <person name="Baker D."/>
            <person name="Gharbi K."/>
            <person name="Hall N."/>
            <person name="Watson M."/>
            <person name="Adriaenssens E.M."/>
            <person name="Foster-Nyarko E."/>
            <person name="Jarju S."/>
            <person name="Secka A."/>
            <person name="Antonio M."/>
            <person name="Oren A."/>
            <person name="Chaudhuri R.R."/>
            <person name="La Ragione R."/>
            <person name="Hildebrand F."/>
            <person name="Pallen M.J."/>
        </authorList>
    </citation>
    <scope>NUCLEOTIDE SEQUENCE</scope>
    <source>
        <strain evidence="5">Gambia11-129</strain>
    </source>
</reference>
<dbReference type="PANTHER" id="PTHR42783:SF3">
    <property type="entry name" value="GLUTAMATE SYNTHASE [NADPH] SMALL CHAIN-RELATED"/>
    <property type="match status" value="1"/>
</dbReference>
<dbReference type="Gene3D" id="1.10.1060.10">
    <property type="entry name" value="Alpha-helical ferredoxin"/>
    <property type="match status" value="1"/>
</dbReference>
<dbReference type="GO" id="GO:0016491">
    <property type="term" value="F:oxidoreductase activity"/>
    <property type="evidence" value="ECO:0007669"/>
    <property type="project" value="InterPro"/>
</dbReference>
<dbReference type="SUPFAM" id="SSF51971">
    <property type="entry name" value="Nucleotide-binding domain"/>
    <property type="match status" value="1"/>
</dbReference>
<sequence>MSDIMRPVAFSELLERAFKELRNQKSIFALNQEQFFKCEKNLSVNVFSQKAANPVGPAAGPHTQLAQNIITAYLAGSRFIELKTVQIMDTLEIEKPCIDMRDEGYNVEWSTEYTLKKAYDEYLKAYVFLHILDMAFDEKWNAPSFIFNMSVGYDLKGIKNERMQEYINSMMDSSENPLFRQYIEIAKAELEDGLFEGTVLEGREKDVLKNIDRISAIISPSVTISTMHGCPPDEIERICSYMLEEKHLDVFVKLNPTLLGYERVRKILDDLGYTYVTLKRETFSHDLQYQDALAMLTRLVALAEKEKRGFGVKLTNTLGAVNDQGVLPGAEMYMSGRALFPISITLAAILEREFDGNLPISYSGGASAQNIRRIIETGIAPVTIASDILKPGGYQKIAQIAQIAESSYGKKDRIDVDALEALSQDARDPKWIFNKSVHGSNSVKVGTPLEMFDCYVAPCVSACPIHQMIPDYIQLAGEGRLSEALAVIYLDNALPNITGWICDHNCQNHCTRNDYEGPVRIRDVKKKLASVAAEDYKKEIWEKSEKSDDYRAAVIGAGPAGLACAYFLSRAGFITEVFEKGEKSGGVVSSTIPSFRIPQDVIDKDVSFIEENGVAINYKSTETVKSLKEKGYSYIFVAIGAEKSRESGIKGNGMMLSAIDFLKKMKAGENLALGDDVVVIGGGNTAMDASRMAKRISNSVRICYRRTEQEMPADREEIALAKEENVEFSFLLSPVSFIDGILTLDKMVLSEKDESGRRKPVRSGETVEIKASAVISAIGETADEDELSRLGYSADDESVFLIGDALTGPSSVVRAIKSARDAVESAISAVYEEIENSEEDECSSDHECTCSGEHEGHECSCGCDHEEDDLDDEMSDEEIAELEKAENIYFSRLRKKKSQMRNSLEYKDMDFFKREAERCLECSYFCNKCVDVCPNRANVAVDMRSWQIFDDPFQIVHIDAYCNECGNCATFCPHSGAPYRDKFTIFSSYEDMEKSSNNGFCQDENGILVRIDGVLHKGGFDKEGLVKIEGVDATVEMLIDEIYTSYYYLLGPVED</sequence>
<evidence type="ECO:0000313" key="6">
    <source>
        <dbReference type="Proteomes" id="UP000823936"/>
    </source>
</evidence>
<dbReference type="PROSITE" id="PS00198">
    <property type="entry name" value="4FE4S_FER_1"/>
    <property type="match status" value="1"/>
</dbReference>
<evidence type="ECO:0000313" key="5">
    <source>
        <dbReference type="EMBL" id="HIV99192.1"/>
    </source>
</evidence>
<dbReference type="PANTHER" id="PTHR42783">
    <property type="entry name" value="GLUTAMATE SYNTHASE [NADPH] SMALL CHAIN"/>
    <property type="match status" value="1"/>
</dbReference>
<reference evidence="5" key="2">
    <citation type="submission" date="2021-04" db="EMBL/GenBank/DDBJ databases">
        <authorList>
            <person name="Gilroy R."/>
        </authorList>
    </citation>
    <scope>NUCLEOTIDE SEQUENCE</scope>
    <source>
        <strain evidence="5">Gambia11-129</strain>
    </source>
</reference>
<protein>
    <submittedName>
        <fullName evidence="5">Selenate reductase subunit YgfK</fullName>
    </submittedName>
</protein>
<dbReference type="Pfam" id="PF07992">
    <property type="entry name" value="Pyr_redox_2"/>
    <property type="match status" value="1"/>
</dbReference>
<dbReference type="Gene3D" id="3.30.70.20">
    <property type="match status" value="1"/>
</dbReference>
<dbReference type="SUPFAM" id="SSF46548">
    <property type="entry name" value="alpha-helical ferredoxin"/>
    <property type="match status" value="2"/>
</dbReference>
<evidence type="ECO:0000259" key="4">
    <source>
        <dbReference type="PROSITE" id="PS51379"/>
    </source>
</evidence>
<dbReference type="PROSITE" id="PS51379">
    <property type="entry name" value="4FE4S_FER_2"/>
    <property type="match status" value="1"/>
</dbReference>
<dbReference type="NCBIfam" id="TIGR03315">
    <property type="entry name" value="Se_ygfK"/>
    <property type="match status" value="1"/>
</dbReference>
<dbReference type="SUPFAM" id="SSF51395">
    <property type="entry name" value="FMN-linked oxidoreductases"/>
    <property type="match status" value="1"/>
</dbReference>
<dbReference type="InterPro" id="IPR017900">
    <property type="entry name" value="4Fe4S_Fe_S_CS"/>
</dbReference>
<proteinExistence type="predicted"/>